<dbReference type="RefSeq" id="WP_117002754.1">
    <property type="nucleotide sequence ID" value="NZ_BMJS01000015.1"/>
</dbReference>
<dbReference type="AlphaFoldDB" id="A0A8J2Z4T2"/>
<evidence type="ECO:0000256" key="6">
    <source>
        <dbReference type="ARBA" id="ARBA00049880"/>
    </source>
</evidence>
<evidence type="ECO:0000256" key="3">
    <source>
        <dbReference type="ARBA" id="ARBA00022649"/>
    </source>
</evidence>
<organism evidence="8 9">
    <name type="scientific">Cysteiniphilum litorale</name>
    <dbReference type="NCBI Taxonomy" id="2056700"/>
    <lineage>
        <taxon>Bacteria</taxon>
        <taxon>Pseudomonadati</taxon>
        <taxon>Pseudomonadota</taxon>
        <taxon>Gammaproteobacteria</taxon>
        <taxon>Thiotrichales</taxon>
        <taxon>Fastidiosibacteraceae</taxon>
        <taxon>Cysteiniphilum</taxon>
    </lineage>
</organism>
<sequence length="168" mass="18480">MMGLKVSPLSKAFNRSLFNCGVSELDIFIQKFALQNQKKMYSKTYVAHAVASDEIMGYYTITAAEIIQKALPKHINHPRYPVSAARICRLAVNNQHKGAGIGAYLLKDALLKIVAAAQIMGVFSVIVDAKSDEAKAFYKNYGFIELTGQSLQLILPVATVEKAVQENL</sequence>
<keyword evidence="9" id="KW-1185">Reference proteome</keyword>
<comment type="caution">
    <text evidence="8">The sequence shown here is derived from an EMBL/GenBank/DDBJ whole genome shotgun (WGS) entry which is preliminary data.</text>
</comment>
<dbReference type="Proteomes" id="UP000636949">
    <property type="component" value="Unassembled WGS sequence"/>
</dbReference>
<evidence type="ECO:0000256" key="5">
    <source>
        <dbReference type="ARBA" id="ARBA00023315"/>
    </source>
</evidence>
<proteinExistence type="inferred from homology"/>
<evidence type="ECO:0000256" key="4">
    <source>
        <dbReference type="ARBA" id="ARBA00022679"/>
    </source>
</evidence>
<dbReference type="SUPFAM" id="SSF55729">
    <property type="entry name" value="Acyl-CoA N-acyltransferases (Nat)"/>
    <property type="match status" value="1"/>
</dbReference>
<name>A0A8J2Z4T2_9GAMM</name>
<dbReference type="EMBL" id="BMJS01000015">
    <property type="protein sequence ID" value="GGF98694.1"/>
    <property type="molecule type" value="Genomic_DNA"/>
</dbReference>
<dbReference type="PANTHER" id="PTHR36449:SF1">
    <property type="entry name" value="ACETYLTRANSFERASE"/>
    <property type="match status" value="1"/>
</dbReference>
<protein>
    <submittedName>
        <fullName evidence="8">N-acetyltransferase GCN5</fullName>
    </submittedName>
</protein>
<evidence type="ECO:0000256" key="2">
    <source>
        <dbReference type="ARBA" id="ARBA00022491"/>
    </source>
</evidence>
<dbReference type="InterPro" id="IPR016181">
    <property type="entry name" value="Acyl_CoA_acyltransferase"/>
</dbReference>
<dbReference type="OrthoDB" id="9799147at2"/>
<gene>
    <name evidence="8" type="ORF">GCM10010995_14920</name>
</gene>
<evidence type="ECO:0000259" key="7">
    <source>
        <dbReference type="Pfam" id="PF13673"/>
    </source>
</evidence>
<keyword evidence="4" id="KW-0808">Transferase</keyword>
<dbReference type="Pfam" id="PF13673">
    <property type="entry name" value="Acetyltransf_10"/>
    <property type="match status" value="1"/>
</dbReference>
<dbReference type="InterPro" id="IPR000182">
    <property type="entry name" value="GNAT_dom"/>
</dbReference>
<evidence type="ECO:0000256" key="1">
    <source>
        <dbReference type="ARBA" id="ARBA00009342"/>
    </source>
</evidence>
<accession>A0A8J2Z4T2</accession>
<reference evidence="8" key="2">
    <citation type="submission" date="2020-09" db="EMBL/GenBank/DDBJ databases">
        <authorList>
            <person name="Sun Q."/>
            <person name="Zhou Y."/>
        </authorList>
    </citation>
    <scope>NUCLEOTIDE SEQUENCE</scope>
    <source>
        <strain evidence="8">CGMCC 1.15758</strain>
    </source>
</reference>
<comment type="catalytic activity">
    <reaction evidence="6">
        <text>glycyl-tRNA(Gly) + acetyl-CoA = N-acetylglycyl-tRNA(Gly) + CoA + H(+)</text>
        <dbReference type="Rhea" id="RHEA:81867"/>
        <dbReference type="Rhea" id="RHEA-COMP:9683"/>
        <dbReference type="Rhea" id="RHEA-COMP:19766"/>
        <dbReference type="ChEBI" id="CHEBI:15378"/>
        <dbReference type="ChEBI" id="CHEBI:57287"/>
        <dbReference type="ChEBI" id="CHEBI:57288"/>
        <dbReference type="ChEBI" id="CHEBI:78522"/>
        <dbReference type="ChEBI" id="CHEBI:232036"/>
    </reaction>
</comment>
<dbReference type="PANTHER" id="PTHR36449">
    <property type="entry name" value="ACETYLTRANSFERASE-RELATED"/>
    <property type="match status" value="1"/>
</dbReference>
<evidence type="ECO:0000313" key="8">
    <source>
        <dbReference type="EMBL" id="GGF98694.1"/>
    </source>
</evidence>
<keyword evidence="3" id="KW-1277">Toxin-antitoxin system</keyword>
<feature type="domain" description="N-acetyltransferase" evidence="7">
    <location>
        <begin position="34"/>
        <end position="146"/>
    </location>
</feature>
<comment type="similarity">
    <text evidence="1">Belongs to the acetyltransferase family. GNAT subfamily.</text>
</comment>
<reference evidence="8" key="1">
    <citation type="journal article" date="2014" name="Int. J. Syst. Evol. Microbiol.">
        <title>Complete genome sequence of Corynebacterium casei LMG S-19264T (=DSM 44701T), isolated from a smear-ripened cheese.</title>
        <authorList>
            <consortium name="US DOE Joint Genome Institute (JGI-PGF)"/>
            <person name="Walter F."/>
            <person name="Albersmeier A."/>
            <person name="Kalinowski J."/>
            <person name="Ruckert C."/>
        </authorList>
    </citation>
    <scope>NUCLEOTIDE SEQUENCE</scope>
    <source>
        <strain evidence="8">CGMCC 1.15758</strain>
    </source>
</reference>
<dbReference type="Gene3D" id="3.40.630.30">
    <property type="match status" value="1"/>
</dbReference>
<keyword evidence="2" id="KW-0678">Repressor</keyword>
<keyword evidence="5" id="KW-0012">Acyltransferase</keyword>
<dbReference type="GO" id="GO:0016747">
    <property type="term" value="F:acyltransferase activity, transferring groups other than amino-acyl groups"/>
    <property type="evidence" value="ECO:0007669"/>
    <property type="project" value="InterPro"/>
</dbReference>
<evidence type="ECO:0000313" key="9">
    <source>
        <dbReference type="Proteomes" id="UP000636949"/>
    </source>
</evidence>